<proteinExistence type="predicted"/>
<reference evidence="1" key="1">
    <citation type="submission" date="2014-05" db="EMBL/GenBank/DDBJ databases">
        <title>The transcriptome of the halophilic microalga Tetraselmis sp. GSL018 isolated from the Great Salt Lake, Utah.</title>
        <authorList>
            <person name="Jinkerson R.E."/>
            <person name="D'Adamo S."/>
            <person name="Posewitz M.C."/>
        </authorList>
    </citation>
    <scope>NUCLEOTIDE SEQUENCE</scope>
    <source>
        <strain evidence="1">GSL018</strain>
    </source>
</reference>
<dbReference type="AlphaFoldDB" id="A0A061S787"/>
<sequence length="174" mass="19224">HQVLEAILKVHTLFFNIQFDIASQFAKLAFTANSKYFLFVLYLPRFGSHKITGVVLSHTGSGRVGVMNFFVDEQFGRLNLSTNSTAFEYSSGYPQKAEYSCQNCHSYGSPPQSVCHSAASVAAPTSPDTPSPTTMRNKPKFLTVQIPFGITDDTHMDAYQRCGASLDVSPRALW</sequence>
<organism evidence="1">
    <name type="scientific">Tetraselmis sp. GSL018</name>
    <dbReference type="NCBI Taxonomy" id="582737"/>
    <lineage>
        <taxon>Eukaryota</taxon>
        <taxon>Viridiplantae</taxon>
        <taxon>Chlorophyta</taxon>
        <taxon>core chlorophytes</taxon>
        <taxon>Chlorodendrophyceae</taxon>
        <taxon>Chlorodendrales</taxon>
        <taxon>Chlorodendraceae</taxon>
        <taxon>Tetraselmis</taxon>
    </lineage>
</organism>
<dbReference type="EMBL" id="GBEZ01006656">
    <property type="protein sequence ID" value="JAC78755.1"/>
    <property type="molecule type" value="Transcribed_RNA"/>
</dbReference>
<feature type="non-terminal residue" evidence="1">
    <location>
        <position position="1"/>
    </location>
</feature>
<evidence type="ECO:0000313" key="1">
    <source>
        <dbReference type="EMBL" id="JAC78755.1"/>
    </source>
</evidence>
<gene>
    <name evidence="1" type="ORF">TSPGSL018_14373</name>
</gene>
<name>A0A061S787_9CHLO</name>
<accession>A0A061S787</accession>
<protein>
    <submittedName>
        <fullName evidence="1">Uncharacterized protein</fullName>
    </submittedName>
</protein>